<proteinExistence type="predicted"/>
<evidence type="ECO:0000313" key="2">
    <source>
        <dbReference type="EMBL" id="TWA89552.1"/>
    </source>
</evidence>
<dbReference type="Proteomes" id="UP000319949">
    <property type="component" value="Unassembled WGS sequence"/>
</dbReference>
<comment type="caution">
    <text evidence="2">The sequence shown here is derived from an EMBL/GenBank/DDBJ whole genome shotgun (WGS) entry which is preliminary data.</text>
</comment>
<evidence type="ECO:0000313" key="3">
    <source>
        <dbReference type="Proteomes" id="UP000319949"/>
    </source>
</evidence>
<keyword evidence="3" id="KW-1185">Reference proteome</keyword>
<dbReference type="AlphaFoldDB" id="A0A560CXG2"/>
<feature type="compositionally biased region" description="Basic and acidic residues" evidence="1">
    <location>
        <begin position="48"/>
        <end position="58"/>
    </location>
</feature>
<name>A0A560CXG2_9BRAD</name>
<feature type="region of interest" description="Disordered" evidence="1">
    <location>
        <begin position="34"/>
        <end position="58"/>
    </location>
</feature>
<accession>A0A560CXG2</accession>
<evidence type="ECO:0000256" key="1">
    <source>
        <dbReference type="SAM" id="MobiDB-lite"/>
    </source>
</evidence>
<gene>
    <name evidence="2" type="ORF">FBZ96_11920</name>
</gene>
<protein>
    <submittedName>
        <fullName evidence="2">Uncharacterized protein</fullName>
    </submittedName>
</protein>
<reference evidence="2 3" key="1">
    <citation type="submission" date="2019-06" db="EMBL/GenBank/DDBJ databases">
        <title>Genomic Encyclopedia of Type Strains, Phase IV (KMG-V): Genome sequencing to study the core and pangenomes of soil and plant-associated prokaryotes.</title>
        <authorList>
            <person name="Whitman W."/>
        </authorList>
    </citation>
    <scope>NUCLEOTIDE SEQUENCE [LARGE SCALE GENOMIC DNA]</scope>
    <source>
        <strain evidence="2 3">BR 510</strain>
    </source>
</reference>
<dbReference type="EMBL" id="VITK01000019">
    <property type="protein sequence ID" value="TWA89552.1"/>
    <property type="molecule type" value="Genomic_DNA"/>
</dbReference>
<organism evidence="2 3">
    <name type="scientific">Bradyrhizobium stylosanthis</name>
    <dbReference type="NCBI Taxonomy" id="1803665"/>
    <lineage>
        <taxon>Bacteria</taxon>
        <taxon>Pseudomonadati</taxon>
        <taxon>Pseudomonadota</taxon>
        <taxon>Alphaproteobacteria</taxon>
        <taxon>Hyphomicrobiales</taxon>
        <taxon>Nitrobacteraceae</taxon>
        <taxon>Bradyrhizobium</taxon>
    </lineage>
</organism>
<sequence>MERNFTVTCIRPDADAVVAREETLHSLLDGRARWPDGTPRQISTPYYERLKQKERDRG</sequence>